<protein>
    <submittedName>
        <fullName evidence="1">Uncharacterized protein</fullName>
    </submittedName>
</protein>
<evidence type="ECO:0000313" key="2">
    <source>
        <dbReference type="Proteomes" id="UP000293296"/>
    </source>
</evidence>
<organism evidence="1 2">
    <name type="scientific">Solidesulfovibrio carbinolicus</name>
    <dbReference type="NCBI Taxonomy" id="296842"/>
    <lineage>
        <taxon>Bacteria</taxon>
        <taxon>Pseudomonadati</taxon>
        <taxon>Thermodesulfobacteriota</taxon>
        <taxon>Desulfovibrionia</taxon>
        <taxon>Desulfovibrionales</taxon>
        <taxon>Desulfovibrionaceae</taxon>
        <taxon>Solidesulfovibrio</taxon>
    </lineage>
</organism>
<proteinExistence type="predicted"/>
<accession>A0A4P6HF29</accession>
<reference evidence="1 2" key="1">
    <citation type="submission" date="2018-02" db="EMBL/GenBank/DDBJ databases">
        <title>Genome sequence of Desulfovibrio carbinolicus DSM 3852.</title>
        <authorList>
            <person name="Wilbanks E."/>
            <person name="Skennerton C.T."/>
            <person name="Orphan V.J."/>
        </authorList>
    </citation>
    <scope>NUCLEOTIDE SEQUENCE [LARGE SCALE GENOMIC DNA]</scope>
    <source>
        <strain evidence="1 2">DSM 3852</strain>
    </source>
</reference>
<keyword evidence="2" id="KW-1185">Reference proteome</keyword>
<sequence length="77" mass="8743">MIFILMTVAVSFLERMPFVVVYSARFVDVNDDKCGCGVAVRFEKFNELFFYDYFIAVIVDISKVSIIFVASKGHGCN</sequence>
<evidence type="ECO:0000313" key="1">
    <source>
        <dbReference type="EMBL" id="QAZ65761.1"/>
    </source>
</evidence>
<name>A0A4P6HF29_9BACT</name>
<dbReference type="Proteomes" id="UP000293296">
    <property type="component" value="Chromosome"/>
</dbReference>
<dbReference type="EMBL" id="CP026538">
    <property type="protein sequence ID" value="QAZ65761.1"/>
    <property type="molecule type" value="Genomic_DNA"/>
</dbReference>
<gene>
    <name evidence="1" type="ORF">C3Y92_00280</name>
</gene>
<dbReference type="AlphaFoldDB" id="A0A4P6HF29"/>
<dbReference type="KEGG" id="dcb:C3Y92_00280"/>